<keyword evidence="1" id="KW-0472">Membrane</keyword>
<dbReference type="EMBL" id="JANBUL010000036">
    <property type="protein sequence ID" value="KAJ2783926.1"/>
    <property type="molecule type" value="Genomic_DNA"/>
</dbReference>
<evidence type="ECO:0000313" key="2">
    <source>
        <dbReference type="EMBL" id="KAJ2783926.1"/>
    </source>
</evidence>
<sequence>MQDACDPAHISSYDLVARSLENSINYDNLSDPEKSRARKRRVRRADRRTLWQRAAAGVRNVDMFWALTVASVGTFVLIALALLYFRHSHLLLMRRFTHEALSRRGPHLGLDHIYVIERPVRADAAAHRARWAAAAERLGIEIQMWPVVAPEPLDPHAVRLHQRECWRPHLPLYRDVLASGHMDALVIEDHVVFGPSPRLRIYGALMGVPADWDVLLLGPAANGTDSGRHDAVPIAGTQLTYHRVDDGACNNLAYAISHAGAAKIVKMMDATQTHVDFERKLLAALDRIKLLLFRVSPGVFAWRASDADI</sequence>
<evidence type="ECO:0000313" key="3">
    <source>
        <dbReference type="Proteomes" id="UP001140217"/>
    </source>
</evidence>
<feature type="transmembrane region" description="Helical" evidence="1">
    <location>
        <begin position="63"/>
        <end position="85"/>
    </location>
</feature>
<protein>
    <submittedName>
        <fullName evidence="2">Uncharacterized protein</fullName>
    </submittedName>
</protein>
<keyword evidence="1" id="KW-1133">Transmembrane helix</keyword>
<proteinExistence type="predicted"/>
<evidence type="ECO:0000256" key="1">
    <source>
        <dbReference type="SAM" id="Phobius"/>
    </source>
</evidence>
<accession>A0A9W8HI65</accession>
<reference evidence="2" key="1">
    <citation type="submission" date="2022-07" db="EMBL/GenBank/DDBJ databases">
        <title>Phylogenomic reconstructions and comparative analyses of Kickxellomycotina fungi.</title>
        <authorList>
            <person name="Reynolds N.K."/>
            <person name="Stajich J.E."/>
            <person name="Barry K."/>
            <person name="Grigoriev I.V."/>
            <person name="Crous P."/>
            <person name="Smith M.E."/>
        </authorList>
    </citation>
    <scope>NUCLEOTIDE SEQUENCE</scope>
    <source>
        <strain evidence="2">NBRC 105414</strain>
    </source>
</reference>
<keyword evidence="1" id="KW-0812">Transmembrane</keyword>
<dbReference type="OrthoDB" id="47375at2759"/>
<organism evidence="2 3">
    <name type="scientific">Coemansia javaensis</name>
    <dbReference type="NCBI Taxonomy" id="2761396"/>
    <lineage>
        <taxon>Eukaryota</taxon>
        <taxon>Fungi</taxon>
        <taxon>Fungi incertae sedis</taxon>
        <taxon>Zoopagomycota</taxon>
        <taxon>Kickxellomycotina</taxon>
        <taxon>Kickxellomycetes</taxon>
        <taxon>Kickxellales</taxon>
        <taxon>Kickxellaceae</taxon>
        <taxon>Coemansia</taxon>
    </lineage>
</organism>
<keyword evidence="3" id="KW-1185">Reference proteome</keyword>
<name>A0A9W8HI65_9FUNG</name>
<dbReference type="AlphaFoldDB" id="A0A9W8HI65"/>
<gene>
    <name evidence="2" type="ORF">H4R18_001409</name>
</gene>
<dbReference type="Proteomes" id="UP001140217">
    <property type="component" value="Unassembled WGS sequence"/>
</dbReference>
<comment type="caution">
    <text evidence="2">The sequence shown here is derived from an EMBL/GenBank/DDBJ whole genome shotgun (WGS) entry which is preliminary data.</text>
</comment>